<dbReference type="EMBL" id="VIKR01000006">
    <property type="protein sequence ID" value="TQV71449.1"/>
    <property type="molecule type" value="Genomic_DNA"/>
</dbReference>
<name>A0A545T2L5_9GAMM</name>
<evidence type="ECO:0008006" key="4">
    <source>
        <dbReference type="Google" id="ProtNLM"/>
    </source>
</evidence>
<comment type="caution">
    <text evidence="2">The sequence shown here is derived from an EMBL/GenBank/DDBJ whole genome shotgun (WGS) entry which is preliminary data.</text>
</comment>
<reference evidence="2 3" key="1">
    <citation type="submission" date="2019-06" db="EMBL/GenBank/DDBJ databases">
        <title>Draft genome of Aliikangiella marina GYP-15.</title>
        <authorList>
            <person name="Wang G."/>
        </authorList>
    </citation>
    <scope>NUCLEOTIDE SEQUENCE [LARGE SCALE GENOMIC DNA]</scope>
    <source>
        <strain evidence="2 3">GYP-15</strain>
    </source>
</reference>
<proteinExistence type="predicted"/>
<protein>
    <recommendedName>
        <fullName evidence="4">TonB C-terminal domain-containing protein</fullName>
    </recommendedName>
</protein>
<dbReference type="AlphaFoldDB" id="A0A545T2L5"/>
<organism evidence="2 3">
    <name type="scientific">Aliikangiella marina</name>
    <dbReference type="NCBI Taxonomy" id="1712262"/>
    <lineage>
        <taxon>Bacteria</taxon>
        <taxon>Pseudomonadati</taxon>
        <taxon>Pseudomonadota</taxon>
        <taxon>Gammaproteobacteria</taxon>
        <taxon>Oceanospirillales</taxon>
        <taxon>Pleioneaceae</taxon>
        <taxon>Aliikangiella</taxon>
    </lineage>
</organism>
<dbReference type="OrthoDB" id="9951268at2"/>
<dbReference type="RefSeq" id="WP_142943848.1">
    <property type="nucleotide sequence ID" value="NZ_VIKR01000006.1"/>
</dbReference>
<evidence type="ECO:0000313" key="2">
    <source>
        <dbReference type="EMBL" id="TQV71449.1"/>
    </source>
</evidence>
<dbReference type="Proteomes" id="UP000317839">
    <property type="component" value="Unassembled WGS sequence"/>
</dbReference>
<evidence type="ECO:0000313" key="3">
    <source>
        <dbReference type="Proteomes" id="UP000317839"/>
    </source>
</evidence>
<gene>
    <name evidence="2" type="ORF">FLL45_20045</name>
</gene>
<feature type="compositionally biased region" description="Polar residues" evidence="1">
    <location>
        <begin position="7"/>
        <end position="69"/>
    </location>
</feature>
<evidence type="ECO:0000256" key="1">
    <source>
        <dbReference type="SAM" id="MobiDB-lite"/>
    </source>
</evidence>
<accession>A0A545T2L5</accession>
<sequence length="179" mass="19858">MIHFESLSGQPAILSSQGDSQTPNTPIKSGQAEPEQSNETLSNKNQSNQTGSNKTGPNQAESNKRQSVVNGPAALSSILPPVYEMSFRPGLELITVSALLDISDRGEVTRIAELQITPDDLAKDEIIRAIFLAKFIPQIDRENPIETENFVFEWQFKVKRLPNLKLDSEIELELDLNIN</sequence>
<feature type="region of interest" description="Disordered" evidence="1">
    <location>
        <begin position="1"/>
        <end position="69"/>
    </location>
</feature>
<keyword evidence="3" id="KW-1185">Reference proteome</keyword>